<dbReference type="eggNOG" id="COG0596">
    <property type="taxonomic scope" value="Bacteria"/>
</dbReference>
<sequence>MGCAGPRPASTAKGMTSTNWTRWLPLAAVAVFVVVLAASGMVPVWPGLLHLVALPPLDQFADLRLLLVRTASWPQFLVLLSVVSAVRVMLMAWLLGGLDARRLRFAAMFYAAAFGPVLLATLGDATAYAALYSRAFWPAVALVGLLVVILGPVPWQGGVTVRGAMARGWRRGLRIEVMVPYCAAVLGLGVLADRAPALTVLLLPVSAAATGLTVWAMDREPVTRPVAALAAVLVVVTAASVIFVRTRGYDDPEPAPRQAGSLFLMSGINSRSGQGSIPRADVHRLGYECDQVYYFSYAGPGDGQPQRDSTCPIRSGAPYESADTQRPVEEQVALFAEQTANLQRPLTVAAHSHAAWIAWDAVATGRARVDVLVLVGVFPETPLGFPPPDGDRRGRVFGDLLRWAAPVTDVVFFHFDPDTPAARQLLGTAGSAQAILGEPLPGEVRVLSITSAADLPLMPHGWRLDVERNGCPVRAAHSSLPTSAAFEDEVIRFLDHRDPPPCPMWRDWGAVVMHAFGSPPSGS</sequence>
<dbReference type="HOGENOM" id="CLU_533028_0_0_11"/>
<feature type="transmembrane region" description="Helical" evidence="2">
    <location>
        <begin position="73"/>
        <end position="95"/>
    </location>
</feature>
<accession>Q0SK50</accession>
<feature type="transmembrane region" description="Helical" evidence="2">
    <location>
        <begin position="135"/>
        <end position="153"/>
    </location>
</feature>
<protein>
    <recommendedName>
        <fullName evidence="5">Alpha/beta hydrolase family protein</fullName>
    </recommendedName>
</protein>
<feature type="transmembrane region" description="Helical" evidence="2">
    <location>
        <begin position="198"/>
        <end position="217"/>
    </location>
</feature>
<evidence type="ECO:0000313" key="3">
    <source>
        <dbReference type="EMBL" id="ABG92086.1"/>
    </source>
</evidence>
<feature type="region of interest" description="Disordered" evidence="1">
    <location>
        <begin position="300"/>
        <end position="322"/>
    </location>
</feature>
<evidence type="ECO:0000313" key="4">
    <source>
        <dbReference type="Proteomes" id="UP000008710"/>
    </source>
</evidence>
<dbReference type="Gene3D" id="3.40.50.1820">
    <property type="entry name" value="alpha/beta hydrolase"/>
    <property type="match status" value="1"/>
</dbReference>
<dbReference type="OrthoDB" id="4478939at2"/>
<feature type="transmembrane region" description="Helical" evidence="2">
    <location>
        <begin position="107"/>
        <end position="129"/>
    </location>
</feature>
<feature type="transmembrane region" description="Helical" evidence="2">
    <location>
        <begin position="226"/>
        <end position="244"/>
    </location>
</feature>
<feature type="transmembrane region" description="Helical" evidence="2">
    <location>
        <begin position="173"/>
        <end position="192"/>
    </location>
</feature>
<dbReference type="KEGG" id="rha:RHA1_ro00250"/>
<evidence type="ECO:0000256" key="1">
    <source>
        <dbReference type="SAM" id="MobiDB-lite"/>
    </source>
</evidence>
<reference evidence="4" key="1">
    <citation type="journal article" date="2006" name="Proc. Natl. Acad. Sci. U.S.A.">
        <title>The complete genome of Rhodococcus sp. RHA1 provides insights into a catabolic powerhouse.</title>
        <authorList>
            <person name="McLeod M.P."/>
            <person name="Warren R.L."/>
            <person name="Hsiao W.W.L."/>
            <person name="Araki N."/>
            <person name="Myhre M."/>
            <person name="Fernandes C."/>
            <person name="Miyazawa D."/>
            <person name="Wong W."/>
            <person name="Lillquist A.L."/>
            <person name="Wang D."/>
            <person name="Dosanjh M."/>
            <person name="Hara H."/>
            <person name="Petrescu A."/>
            <person name="Morin R.D."/>
            <person name="Yang G."/>
            <person name="Stott J.M."/>
            <person name="Schein J.E."/>
            <person name="Shin H."/>
            <person name="Smailus D."/>
            <person name="Siddiqui A.S."/>
            <person name="Marra M.A."/>
            <person name="Jones S.J.M."/>
            <person name="Holt R."/>
            <person name="Brinkman F.S.L."/>
            <person name="Miyauchi K."/>
            <person name="Fukuda M."/>
            <person name="Davies J.E."/>
            <person name="Mohn W.W."/>
            <person name="Eltis L.D."/>
        </authorList>
    </citation>
    <scope>NUCLEOTIDE SEQUENCE [LARGE SCALE GENOMIC DNA]</scope>
    <source>
        <strain evidence="4">RHA1</strain>
    </source>
</reference>
<gene>
    <name evidence="3" type="ordered locus">RHA1_ro00250</name>
</gene>
<keyword evidence="2" id="KW-1133">Transmembrane helix</keyword>
<dbReference type="SUPFAM" id="SSF53474">
    <property type="entry name" value="alpha/beta-Hydrolases"/>
    <property type="match status" value="1"/>
</dbReference>
<dbReference type="Proteomes" id="UP000008710">
    <property type="component" value="Chromosome"/>
</dbReference>
<organism evidence="3 4">
    <name type="scientific">Rhodococcus jostii (strain RHA1)</name>
    <dbReference type="NCBI Taxonomy" id="101510"/>
    <lineage>
        <taxon>Bacteria</taxon>
        <taxon>Bacillati</taxon>
        <taxon>Actinomycetota</taxon>
        <taxon>Actinomycetes</taxon>
        <taxon>Mycobacteriales</taxon>
        <taxon>Nocardiaceae</taxon>
        <taxon>Rhodococcus</taxon>
    </lineage>
</organism>
<keyword evidence="2" id="KW-0812">Transmembrane</keyword>
<dbReference type="AlphaFoldDB" id="Q0SK50"/>
<proteinExistence type="predicted"/>
<name>Q0SK50_RHOJR</name>
<dbReference type="InterPro" id="IPR029058">
    <property type="entry name" value="AB_hydrolase_fold"/>
</dbReference>
<keyword evidence="2" id="KW-0472">Membrane</keyword>
<evidence type="ECO:0008006" key="5">
    <source>
        <dbReference type="Google" id="ProtNLM"/>
    </source>
</evidence>
<dbReference type="EMBL" id="CP000431">
    <property type="protein sequence ID" value="ABG92086.1"/>
    <property type="molecule type" value="Genomic_DNA"/>
</dbReference>
<feature type="transmembrane region" description="Helical" evidence="2">
    <location>
        <begin position="23"/>
        <end position="53"/>
    </location>
</feature>
<evidence type="ECO:0000256" key="2">
    <source>
        <dbReference type="SAM" id="Phobius"/>
    </source>
</evidence>